<accession>A0ABQ2FHU6</accession>
<evidence type="ECO:0000313" key="2">
    <source>
        <dbReference type="EMBL" id="GGK97440.1"/>
    </source>
</evidence>
<keyword evidence="3" id="KW-1185">Reference proteome</keyword>
<protein>
    <submittedName>
        <fullName evidence="2">Uncharacterized protein</fullName>
    </submittedName>
</protein>
<name>A0ABQ2FHU6_9DEIO</name>
<dbReference type="EMBL" id="BMPE01000002">
    <property type="protein sequence ID" value="GGK97440.1"/>
    <property type="molecule type" value="Genomic_DNA"/>
</dbReference>
<evidence type="ECO:0000313" key="3">
    <source>
        <dbReference type="Proteomes" id="UP000604341"/>
    </source>
</evidence>
<comment type="caution">
    <text evidence="2">The sequence shown here is derived from an EMBL/GenBank/DDBJ whole genome shotgun (WGS) entry which is preliminary data.</text>
</comment>
<sequence length="256" mass="27927">MTLTTARRALMALTLLLPLGAPAHADCFLIVCGLDTEGTMAKTGLVDDLYREVFGRGSTLQERSDWAKKGFRDSDLSGAQTTQLRAALMAQLHGSAAELANVVTRVTQSSMGVRLSPNNPFFKLLTNLGAQPDSTYRSLVAFTRTYLQDAQVSGVRAALIERAYLDSLGRKPSSGDAAYWQAQIVQTGANYADVLRAAEEWVLSAGNEAEFAALIRRAFQLSGRPQPSMEKIAQIRVRSGAALRSFDGWKTYIRTF</sequence>
<feature type="signal peptide" evidence="1">
    <location>
        <begin position="1"/>
        <end position="25"/>
    </location>
</feature>
<evidence type="ECO:0000256" key="1">
    <source>
        <dbReference type="SAM" id="SignalP"/>
    </source>
</evidence>
<dbReference type="Proteomes" id="UP000604341">
    <property type="component" value="Unassembled WGS sequence"/>
</dbReference>
<organism evidence="2 3">
    <name type="scientific">Deinococcus radiotolerans</name>
    <dbReference type="NCBI Taxonomy" id="1309407"/>
    <lineage>
        <taxon>Bacteria</taxon>
        <taxon>Thermotogati</taxon>
        <taxon>Deinococcota</taxon>
        <taxon>Deinococci</taxon>
        <taxon>Deinococcales</taxon>
        <taxon>Deinococcaceae</taxon>
        <taxon>Deinococcus</taxon>
    </lineage>
</organism>
<feature type="chain" id="PRO_5047085614" evidence="1">
    <location>
        <begin position="26"/>
        <end position="256"/>
    </location>
</feature>
<reference evidence="3" key="1">
    <citation type="journal article" date="2019" name="Int. J. Syst. Evol. Microbiol.">
        <title>The Global Catalogue of Microorganisms (GCM) 10K type strain sequencing project: providing services to taxonomists for standard genome sequencing and annotation.</title>
        <authorList>
            <consortium name="The Broad Institute Genomics Platform"/>
            <consortium name="The Broad Institute Genome Sequencing Center for Infectious Disease"/>
            <person name="Wu L."/>
            <person name="Ma J."/>
        </authorList>
    </citation>
    <scope>NUCLEOTIDE SEQUENCE [LARGE SCALE GENOMIC DNA]</scope>
    <source>
        <strain evidence="3">JCM 19173</strain>
    </source>
</reference>
<gene>
    <name evidence="2" type="ORF">GCM10010844_14640</name>
</gene>
<keyword evidence="1" id="KW-0732">Signal</keyword>
<dbReference type="RefSeq" id="WP_189068333.1">
    <property type="nucleotide sequence ID" value="NZ_BMPE01000002.1"/>
</dbReference>
<proteinExistence type="predicted"/>